<keyword evidence="2" id="KW-1185">Reference proteome</keyword>
<proteinExistence type="predicted"/>
<gene>
    <name evidence="1" type="ORF">RQM65_01135</name>
</gene>
<comment type="caution">
    <text evidence="1">The sequence shown here is derived from an EMBL/GenBank/DDBJ whole genome shotgun (WGS) entry which is preliminary data.</text>
</comment>
<evidence type="ECO:0000313" key="1">
    <source>
        <dbReference type="EMBL" id="MDT7827266.1"/>
    </source>
</evidence>
<evidence type="ECO:0000313" key="2">
    <source>
        <dbReference type="Proteomes" id="UP001250656"/>
    </source>
</evidence>
<evidence type="ECO:0008006" key="3">
    <source>
        <dbReference type="Google" id="ProtNLM"/>
    </source>
</evidence>
<protein>
    <recommendedName>
        <fullName evidence="3">Secreted protein</fullName>
    </recommendedName>
</protein>
<dbReference type="EMBL" id="JAVTTP010000001">
    <property type="protein sequence ID" value="MDT7827266.1"/>
    <property type="molecule type" value="Genomic_DNA"/>
</dbReference>
<sequence>MALVVLLSTFSFAVDQHYCGDELVDFSFFGKAESCGMDMQQASESHDHSLDKTSCCEDQTLAIAGQDDLKVSFEKLSTEQQLFVVSFIYSYINLYEGSDMKIVPFKDYSPPLLIRDVQVLDQTFLI</sequence>
<reference evidence="1 2" key="1">
    <citation type="submission" date="2023-09" db="EMBL/GenBank/DDBJ databases">
        <title>Novel taxa isolated from Blanes Bay.</title>
        <authorList>
            <person name="Rey-Velasco X."/>
            <person name="Lucena T."/>
        </authorList>
    </citation>
    <scope>NUCLEOTIDE SEQUENCE [LARGE SCALE GENOMIC DNA]</scope>
    <source>
        <strain evidence="1 2">S334</strain>
    </source>
</reference>
<dbReference type="InterPro" id="IPR058512">
    <property type="entry name" value="DUF8199"/>
</dbReference>
<dbReference type="Proteomes" id="UP001250656">
    <property type="component" value="Unassembled WGS sequence"/>
</dbReference>
<dbReference type="InterPro" id="IPR058060">
    <property type="entry name" value="HYC_CC_PP"/>
</dbReference>
<dbReference type="NCBIfam" id="NF047658">
    <property type="entry name" value="HYC_CC_PP"/>
    <property type="match status" value="1"/>
</dbReference>
<name>A0ABU3L1S2_9FLAO</name>
<dbReference type="Pfam" id="PF26622">
    <property type="entry name" value="DUF8199"/>
    <property type="match status" value="1"/>
</dbReference>
<organism evidence="1 2">
    <name type="scientific">Pricia mediterranea</name>
    <dbReference type="NCBI Taxonomy" id="3076079"/>
    <lineage>
        <taxon>Bacteria</taxon>
        <taxon>Pseudomonadati</taxon>
        <taxon>Bacteroidota</taxon>
        <taxon>Flavobacteriia</taxon>
        <taxon>Flavobacteriales</taxon>
        <taxon>Flavobacteriaceae</taxon>
        <taxon>Pricia</taxon>
    </lineage>
</organism>
<accession>A0ABU3L1S2</accession>